<dbReference type="GO" id="GO:0005778">
    <property type="term" value="C:peroxisomal membrane"/>
    <property type="evidence" value="ECO:0007669"/>
    <property type="project" value="TreeGrafter"/>
</dbReference>
<comment type="pathway">
    <text evidence="1 5">Metabolic intermediate biosynthesis; (R)-mevalonate biosynthesis; (R)-mevalonate from acetyl-CoA: step 3/3.</text>
</comment>
<organism evidence="6 7">
    <name type="scientific">Pristionchus entomophagus</name>
    <dbReference type="NCBI Taxonomy" id="358040"/>
    <lineage>
        <taxon>Eukaryota</taxon>
        <taxon>Metazoa</taxon>
        <taxon>Ecdysozoa</taxon>
        <taxon>Nematoda</taxon>
        <taxon>Chromadorea</taxon>
        <taxon>Rhabditida</taxon>
        <taxon>Rhabditina</taxon>
        <taxon>Diplogasteromorpha</taxon>
        <taxon>Diplogasteroidea</taxon>
        <taxon>Neodiplogasteridae</taxon>
        <taxon>Pristionchus</taxon>
    </lineage>
</organism>
<accession>A0AAV5UF44</accession>
<dbReference type="NCBIfam" id="TIGR00533">
    <property type="entry name" value="HMG_CoA_R_NADP"/>
    <property type="match status" value="1"/>
</dbReference>
<dbReference type="PROSITE" id="PS50065">
    <property type="entry name" value="HMG_COA_REDUCTASE_4"/>
    <property type="match status" value="1"/>
</dbReference>
<reference evidence="6" key="1">
    <citation type="submission" date="2023-10" db="EMBL/GenBank/DDBJ databases">
        <title>Genome assembly of Pristionchus species.</title>
        <authorList>
            <person name="Yoshida K."/>
            <person name="Sommer R.J."/>
        </authorList>
    </citation>
    <scope>NUCLEOTIDE SEQUENCE</scope>
    <source>
        <strain evidence="6">RS0144</strain>
    </source>
</reference>
<dbReference type="Proteomes" id="UP001432027">
    <property type="component" value="Unassembled WGS sequence"/>
</dbReference>
<comment type="subcellular location">
    <subcellularLocation>
        <location evidence="5">Endoplasmic reticulum membrane</location>
        <topology evidence="5">Multi-pass membrane protein</topology>
    </subcellularLocation>
</comment>
<dbReference type="Pfam" id="PF00368">
    <property type="entry name" value="HMG-CoA_red"/>
    <property type="match status" value="1"/>
</dbReference>
<name>A0AAV5UF44_9BILA</name>
<keyword evidence="7" id="KW-1185">Reference proteome</keyword>
<dbReference type="GO" id="GO:0005789">
    <property type="term" value="C:endoplasmic reticulum membrane"/>
    <property type="evidence" value="ECO:0007669"/>
    <property type="project" value="UniProtKB-SubCell"/>
</dbReference>
<feature type="non-terminal residue" evidence="6">
    <location>
        <position position="1"/>
    </location>
</feature>
<dbReference type="InterPro" id="IPR004554">
    <property type="entry name" value="HMG_CoA_Rdtase_eu_arc"/>
</dbReference>
<dbReference type="GO" id="GO:0008299">
    <property type="term" value="P:isoprenoid biosynthetic process"/>
    <property type="evidence" value="ECO:0007669"/>
    <property type="project" value="InterPro"/>
</dbReference>
<evidence type="ECO:0000313" key="7">
    <source>
        <dbReference type="Proteomes" id="UP001432027"/>
    </source>
</evidence>
<keyword evidence="5" id="KW-0256">Endoplasmic reticulum</keyword>
<dbReference type="EMBL" id="BTSX01000006">
    <property type="protein sequence ID" value="GMT05298.1"/>
    <property type="molecule type" value="Genomic_DNA"/>
</dbReference>
<dbReference type="AlphaFoldDB" id="A0AAV5UF44"/>
<dbReference type="SUPFAM" id="SSF55035">
    <property type="entry name" value="NAD-binding domain of HMG-CoA reductase"/>
    <property type="match status" value="1"/>
</dbReference>
<dbReference type="GO" id="GO:0015936">
    <property type="term" value="P:coenzyme A metabolic process"/>
    <property type="evidence" value="ECO:0007669"/>
    <property type="project" value="InterPro"/>
</dbReference>
<evidence type="ECO:0000313" key="6">
    <source>
        <dbReference type="EMBL" id="GMT05298.1"/>
    </source>
</evidence>
<dbReference type="InterPro" id="IPR009029">
    <property type="entry name" value="HMG_CoA_Rdtase_sub-bd_dom_sf"/>
</dbReference>
<dbReference type="CDD" id="cd00643">
    <property type="entry name" value="HMG-CoA_reductase_classI"/>
    <property type="match status" value="1"/>
</dbReference>
<dbReference type="Gene3D" id="3.30.70.420">
    <property type="entry name" value="Hydroxymethylglutaryl-CoA reductase, class I/II, NAD/NADP-binding domain"/>
    <property type="match status" value="1"/>
</dbReference>
<keyword evidence="3 5" id="KW-0521">NADP</keyword>
<dbReference type="FunFam" id="3.30.70.420:FF:000001">
    <property type="entry name" value="3-hydroxy-3-methylglutaryl coenzyme A reductase"/>
    <property type="match status" value="1"/>
</dbReference>
<comment type="catalytic activity">
    <reaction evidence="5">
        <text>(R)-mevalonate + 2 NADP(+) + CoA = (3S)-3-hydroxy-3-methylglutaryl-CoA + 2 NADPH + 2 H(+)</text>
        <dbReference type="Rhea" id="RHEA:15989"/>
        <dbReference type="ChEBI" id="CHEBI:15378"/>
        <dbReference type="ChEBI" id="CHEBI:36464"/>
        <dbReference type="ChEBI" id="CHEBI:43074"/>
        <dbReference type="ChEBI" id="CHEBI:57287"/>
        <dbReference type="ChEBI" id="CHEBI:57783"/>
        <dbReference type="ChEBI" id="CHEBI:58349"/>
        <dbReference type="EC" id="1.1.1.34"/>
    </reaction>
</comment>
<dbReference type="EC" id="1.1.1.34" evidence="5"/>
<proteinExistence type="inferred from homology"/>
<comment type="caution">
    <text evidence="6">The sequence shown here is derived from an EMBL/GenBank/DDBJ whole genome shotgun (WGS) entry which is preliminary data.</text>
</comment>
<dbReference type="GO" id="GO:0016126">
    <property type="term" value="P:sterol biosynthetic process"/>
    <property type="evidence" value="ECO:0007669"/>
    <property type="project" value="TreeGrafter"/>
</dbReference>
<evidence type="ECO:0000256" key="5">
    <source>
        <dbReference type="RuleBase" id="RU361219"/>
    </source>
</evidence>
<dbReference type="PROSITE" id="PS00066">
    <property type="entry name" value="HMG_COA_REDUCTASE_1"/>
    <property type="match status" value="1"/>
</dbReference>
<dbReference type="SUPFAM" id="SSF56542">
    <property type="entry name" value="Substrate-binding domain of HMG-CoA reductase"/>
    <property type="match status" value="1"/>
</dbReference>
<dbReference type="PANTHER" id="PTHR10572:SF24">
    <property type="entry name" value="3-HYDROXY-3-METHYLGLUTARYL-COENZYME A REDUCTASE"/>
    <property type="match status" value="1"/>
</dbReference>
<dbReference type="PROSITE" id="PS01192">
    <property type="entry name" value="HMG_COA_REDUCTASE_3"/>
    <property type="match status" value="1"/>
</dbReference>
<evidence type="ECO:0000256" key="1">
    <source>
        <dbReference type="ARBA" id="ARBA00005084"/>
    </source>
</evidence>
<dbReference type="InterPro" id="IPR023282">
    <property type="entry name" value="HMG_CoA_Rdtase_N"/>
</dbReference>
<dbReference type="Gene3D" id="3.90.770.10">
    <property type="entry name" value="3-hydroxy-3-methylglutaryl-coenzyme A Reductase, Chain A, domain 2"/>
    <property type="match status" value="1"/>
</dbReference>
<dbReference type="InterPro" id="IPR023076">
    <property type="entry name" value="HMG_CoA_Rdtase_CS"/>
</dbReference>
<dbReference type="InterPro" id="IPR002202">
    <property type="entry name" value="HMG_CoA_Rdtase"/>
</dbReference>
<comment type="similarity">
    <text evidence="2 5">Belongs to the HMG-CoA reductase family.</text>
</comment>
<gene>
    <name evidence="6" type="ORF">PENTCL1PPCAC_27472</name>
</gene>
<sequence>SMSGAARADTLDGQSALLAIEKYRALLAAAASISKDEALALLDQSIAEARQDSRKATFIFEEDDSDETSSNSVEANAQFPPLMEEIRPTLERTIEELTIDHMKKVQLLPGDLIRLLNRGIVKHRDLESLLPDYETAVAVRRAFVEQNDKQSLAYLPHKGYDYPIAKDACCENMVGFMTIPVGVAGPLQINGGTPLMIPMATTEGALIASTNRGCSAIMRSGGVTTSVREVGMTRAPVVQFERPDDAFRLQQWLKVPENYDKMKSEFEAKSRFAKMEDIDIYIDGRLAHLRFRGKTGDAMGMNMISKATSDAMKHLQSTFQSAMKVVALSGNMCTDKKAANINWIKGRGRSAVAECVLPAAVVSKVLKTTPAAMAEAARAKFDSGSTLAGTIGGANAQAANVVAAIFIATGQDPAQVVSSSMCRTTLEVTSEGSLRASVTMPCIECGTVGGGTILPAQKQLLKLLKVAGPSPVDKAGTNANTLAEIIAATVLAGELSLMAALCTDDLVKSHLKLNRSRLNLEEQVSSSQPIIQLNRPQQQLNTIRGKSSEHTIKVNCSSIL</sequence>
<evidence type="ECO:0000256" key="3">
    <source>
        <dbReference type="ARBA" id="ARBA00022857"/>
    </source>
</evidence>
<evidence type="ECO:0000256" key="2">
    <source>
        <dbReference type="ARBA" id="ARBA00007661"/>
    </source>
</evidence>
<evidence type="ECO:0000256" key="4">
    <source>
        <dbReference type="ARBA" id="ARBA00023002"/>
    </source>
</evidence>
<dbReference type="PANTHER" id="PTHR10572">
    <property type="entry name" value="3-HYDROXY-3-METHYLGLUTARYL-COENZYME A REDUCTASE"/>
    <property type="match status" value="1"/>
</dbReference>
<dbReference type="InterPro" id="IPR009023">
    <property type="entry name" value="HMG_CoA_Rdtase_NAD(P)-bd_sf"/>
</dbReference>
<protein>
    <recommendedName>
        <fullName evidence="5">3-hydroxy-3-methylglutaryl coenzyme A reductase</fullName>
        <shortName evidence="5">HMG-CoA reductase</shortName>
        <ecNumber evidence="5">1.1.1.34</ecNumber>
    </recommendedName>
</protein>
<keyword evidence="4 5" id="KW-0560">Oxidoreductase</keyword>
<dbReference type="InterPro" id="IPR023074">
    <property type="entry name" value="HMG_CoA_Rdtase_cat_sf"/>
</dbReference>
<dbReference type="Gene3D" id="1.10.3270.10">
    <property type="entry name" value="HMGR, N-terminal domain"/>
    <property type="match status" value="1"/>
</dbReference>
<dbReference type="GO" id="GO:0004420">
    <property type="term" value="F:hydroxymethylglutaryl-CoA reductase (NADPH) activity"/>
    <property type="evidence" value="ECO:0007669"/>
    <property type="project" value="UniProtKB-EC"/>
</dbReference>
<dbReference type="PRINTS" id="PR00071">
    <property type="entry name" value="HMGCOARDTASE"/>
</dbReference>